<evidence type="ECO:0000259" key="17">
    <source>
        <dbReference type="PROSITE" id="PS50886"/>
    </source>
</evidence>
<dbReference type="NCBIfam" id="NF001100">
    <property type="entry name" value="PRK00133.1"/>
    <property type="match status" value="1"/>
</dbReference>
<evidence type="ECO:0000256" key="7">
    <source>
        <dbReference type="ARBA" id="ARBA00022598"/>
    </source>
</evidence>
<dbReference type="HAMAP" id="MF_00098">
    <property type="entry name" value="Met_tRNA_synth_type1"/>
    <property type="match status" value="1"/>
</dbReference>
<evidence type="ECO:0000256" key="8">
    <source>
        <dbReference type="ARBA" id="ARBA00022723"/>
    </source>
</evidence>
<dbReference type="InterPro" id="IPR041872">
    <property type="entry name" value="Anticodon_Met"/>
</dbReference>
<keyword evidence="11 16" id="KW-0067">ATP-binding</keyword>
<evidence type="ECO:0000256" key="14">
    <source>
        <dbReference type="ARBA" id="ARBA00023146"/>
    </source>
</evidence>
<evidence type="ECO:0000256" key="6">
    <source>
        <dbReference type="ARBA" id="ARBA00022555"/>
    </source>
</evidence>
<dbReference type="SUPFAM" id="SSF52374">
    <property type="entry name" value="Nucleotidylyl transferase"/>
    <property type="match status" value="1"/>
</dbReference>
<keyword evidence="5 16" id="KW-0963">Cytoplasm</keyword>
<dbReference type="Pfam" id="PF01588">
    <property type="entry name" value="tRNA_bind"/>
    <property type="match status" value="1"/>
</dbReference>
<protein>
    <recommendedName>
        <fullName evidence="16">Methionine--tRNA ligase</fullName>
        <ecNumber evidence="16">6.1.1.10</ecNumber>
    </recommendedName>
    <alternativeName>
        <fullName evidence="16">Methionyl-tRNA synthetase</fullName>
        <shortName evidence="16">MetRS</shortName>
    </alternativeName>
</protein>
<keyword evidence="9 16" id="KW-0547">Nucleotide-binding</keyword>
<keyword evidence="19" id="KW-1185">Reference proteome</keyword>
<dbReference type="InterPro" id="IPR023458">
    <property type="entry name" value="Met-tRNA_ligase_1"/>
</dbReference>
<dbReference type="GO" id="GO:0005829">
    <property type="term" value="C:cytosol"/>
    <property type="evidence" value="ECO:0007669"/>
    <property type="project" value="TreeGrafter"/>
</dbReference>
<dbReference type="EC" id="6.1.1.10" evidence="16"/>
<comment type="cofactor">
    <cofactor evidence="16">
        <name>Zn(2+)</name>
        <dbReference type="ChEBI" id="CHEBI:29105"/>
    </cofactor>
    <text evidence="16">Binds 1 zinc ion per subunit.</text>
</comment>
<dbReference type="PROSITE" id="PS50886">
    <property type="entry name" value="TRBD"/>
    <property type="match status" value="1"/>
</dbReference>
<dbReference type="InterPro" id="IPR029038">
    <property type="entry name" value="MetRS_Zn"/>
</dbReference>
<dbReference type="CDD" id="cd07957">
    <property type="entry name" value="Anticodon_Ia_Met"/>
    <property type="match status" value="1"/>
</dbReference>
<proteinExistence type="inferred from homology"/>
<dbReference type="InterPro" id="IPR014758">
    <property type="entry name" value="Met-tRNA_synth"/>
</dbReference>
<keyword evidence="7 16" id="KW-0436">Ligase</keyword>
<dbReference type="Gene3D" id="1.10.730.10">
    <property type="entry name" value="Isoleucyl-tRNA Synthetase, Domain 1"/>
    <property type="match status" value="1"/>
</dbReference>
<evidence type="ECO:0000256" key="16">
    <source>
        <dbReference type="HAMAP-Rule" id="MF_00098"/>
    </source>
</evidence>
<feature type="binding site" evidence="16">
    <location>
        <position position="149"/>
    </location>
    <ligand>
        <name>Zn(2+)</name>
        <dbReference type="ChEBI" id="CHEBI:29105"/>
    </ligand>
</feature>
<dbReference type="RefSeq" id="WP_126797924.1">
    <property type="nucleotide sequence ID" value="NZ_PIPO01000001.1"/>
</dbReference>
<keyword evidence="8 16" id="KW-0479">Metal-binding</keyword>
<dbReference type="NCBIfam" id="TIGR00399">
    <property type="entry name" value="metG_C_term"/>
    <property type="match status" value="1"/>
</dbReference>
<dbReference type="GO" id="GO:0046872">
    <property type="term" value="F:metal ion binding"/>
    <property type="evidence" value="ECO:0007669"/>
    <property type="project" value="UniProtKB-KW"/>
</dbReference>
<keyword evidence="6 16" id="KW-0820">tRNA-binding</keyword>
<dbReference type="PANTHER" id="PTHR45765">
    <property type="entry name" value="METHIONINE--TRNA LIGASE"/>
    <property type="match status" value="1"/>
</dbReference>
<dbReference type="NCBIfam" id="TIGR00398">
    <property type="entry name" value="metG"/>
    <property type="match status" value="1"/>
</dbReference>
<dbReference type="InterPro" id="IPR009080">
    <property type="entry name" value="tRNAsynth_Ia_anticodon-bd"/>
</dbReference>
<dbReference type="FunFam" id="1.10.730.10:FF:000005">
    <property type="entry name" value="Methionine--tRNA ligase"/>
    <property type="match status" value="1"/>
</dbReference>
<feature type="domain" description="TRNA-binding" evidence="17">
    <location>
        <begin position="573"/>
        <end position="674"/>
    </location>
</feature>
<dbReference type="InterPro" id="IPR001412">
    <property type="entry name" value="aa-tRNA-synth_I_CS"/>
</dbReference>
<evidence type="ECO:0000256" key="13">
    <source>
        <dbReference type="ARBA" id="ARBA00022917"/>
    </source>
</evidence>
<feature type="binding site" evidence="16">
    <location>
        <position position="334"/>
    </location>
    <ligand>
        <name>ATP</name>
        <dbReference type="ChEBI" id="CHEBI:30616"/>
    </ligand>
</feature>
<keyword evidence="13 16" id="KW-0648">Protein biosynthesis</keyword>
<comment type="catalytic activity">
    <reaction evidence="15 16">
        <text>tRNA(Met) + L-methionine + ATP = L-methionyl-tRNA(Met) + AMP + diphosphate</text>
        <dbReference type="Rhea" id="RHEA:13481"/>
        <dbReference type="Rhea" id="RHEA-COMP:9667"/>
        <dbReference type="Rhea" id="RHEA-COMP:9698"/>
        <dbReference type="ChEBI" id="CHEBI:30616"/>
        <dbReference type="ChEBI" id="CHEBI:33019"/>
        <dbReference type="ChEBI" id="CHEBI:57844"/>
        <dbReference type="ChEBI" id="CHEBI:78442"/>
        <dbReference type="ChEBI" id="CHEBI:78530"/>
        <dbReference type="ChEBI" id="CHEBI:456215"/>
        <dbReference type="EC" id="6.1.1.10"/>
    </reaction>
</comment>
<dbReference type="PRINTS" id="PR01041">
    <property type="entry name" value="TRNASYNTHMET"/>
</dbReference>
<dbReference type="Proteomes" id="UP000287823">
    <property type="component" value="Unassembled WGS sequence"/>
</dbReference>
<evidence type="ECO:0000256" key="9">
    <source>
        <dbReference type="ARBA" id="ARBA00022741"/>
    </source>
</evidence>
<dbReference type="InterPro" id="IPR014729">
    <property type="entry name" value="Rossmann-like_a/b/a_fold"/>
</dbReference>
<feature type="short sequence motif" description="'KMSKS' region" evidence="16">
    <location>
        <begin position="331"/>
        <end position="335"/>
    </location>
</feature>
<dbReference type="CDD" id="cd02800">
    <property type="entry name" value="tRNA_bind_EcMetRS_like"/>
    <property type="match status" value="1"/>
</dbReference>
<evidence type="ECO:0000256" key="11">
    <source>
        <dbReference type="ARBA" id="ARBA00022840"/>
    </source>
</evidence>
<evidence type="ECO:0000256" key="2">
    <source>
        <dbReference type="ARBA" id="ARBA00004496"/>
    </source>
</evidence>
<sequence length="674" mass="76192">MADTKRQILVTNALPYANGPIHIGHMLGYIQADIWVRYQKMRGHDCHFVCADDAHGTPIMLKSQQLGITPEAMIAQMSDAHQADFAEFGVSFDHYHSTHSEENRELASLIYTRLRDNGHIQTRTIEQLFDPEREMFLPDRFVKGTCPDCGAEDQYGDNCDVCGATYGPTDLKNPVSAVSGATPVLRESEHYFFDLPAFGDMLKAWTRSGSLQDEMANKLNEWFEQGLQQWDISRDAPYFGFEIPDAPGKYFYVWLDAPIGYMSSFKAYCAKNGLNFDDYWQEDSKAEVYHFIGKDIIYFHSLFWPAMLKGAQFRQPTNVWAHGFITVNGTKMSKSKGTFIMARTYLDHLNPEYLRYYFAAKLTSRIDDLDLNLTDFAQRVNSDLVGKVVNIASRCAGFIAKKFDGKLSDTVAEPELLKQFTDAADSIAESFEKREFSRAMRDIMTLADRANEYIAIKEPWQLAKDETKQQEVQDVCSMGIHMFRALMIYLTPVVPELSKQAQEFLNDDFTWDSAKQVLTGHKISKFKALLQRVPMEKVEAMIEDSKEAMQAQQAPANPHMADDPISEEIEFNDFAKVDLRVAKIANAEHVEGADKLLKLTLDLGGETRQVFAGIKSAYNPEDLIGQHTVMVANLKPRKMRFGMSEGMVLAAGPGGKEIYIMNPHDGAEPGMRVS</sequence>
<dbReference type="EMBL" id="PIPO01000001">
    <property type="protein sequence ID" value="RUO34886.1"/>
    <property type="molecule type" value="Genomic_DNA"/>
</dbReference>
<comment type="similarity">
    <text evidence="3 16">Belongs to the class-I aminoacyl-tRNA synthetase family. MetG type 1 subfamily.</text>
</comment>
<dbReference type="InterPro" id="IPR002547">
    <property type="entry name" value="tRNA-bd_dom"/>
</dbReference>
<dbReference type="GO" id="GO:0005524">
    <property type="term" value="F:ATP binding"/>
    <property type="evidence" value="ECO:0007669"/>
    <property type="project" value="UniProtKB-UniRule"/>
</dbReference>
<dbReference type="FunFam" id="2.40.50.140:FF:000042">
    <property type="entry name" value="Methionine--tRNA ligase"/>
    <property type="match status" value="1"/>
</dbReference>
<evidence type="ECO:0000256" key="1">
    <source>
        <dbReference type="ARBA" id="ARBA00003314"/>
    </source>
</evidence>
<dbReference type="PANTHER" id="PTHR45765:SF1">
    <property type="entry name" value="METHIONINE--TRNA LIGASE, CYTOPLASMIC"/>
    <property type="match status" value="1"/>
</dbReference>
<dbReference type="Pfam" id="PF19303">
    <property type="entry name" value="Anticodon_3"/>
    <property type="match status" value="1"/>
</dbReference>
<evidence type="ECO:0000256" key="10">
    <source>
        <dbReference type="ARBA" id="ARBA00022833"/>
    </source>
</evidence>
<evidence type="ECO:0000256" key="5">
    <source>
        <dbReference type="ARBA" id="ARBA00022490"/>
    </source>
</evidence>
<dbReference type="GO" id="GO:0006431">
    <property type="term" value="P:methionyl-tRNA aminoacylation"/>
    <property type="evidence" value="ECO:0007669"/>
    <property type="project" value="UniProtKB-UniRule"/>
</dbReference>
<dbReference type="SUPFAM" id="SSF47323">
    <property type="entry name" value="Anticodon-binding domain of a subclass of class I aminoacyl-tRNA synthetases"/>
    <property type="match status" value="1"/>
</dbReference>
<comment type="caution">
    <text evidence="18">The sequence shown here is derived from an EMBL/GenBank/DDBJ whole genome shotgun (WGS) entry which is preliminary data.</text>
</comment>
<comment type="subcellular location">
    <subcellularLocation>
        <location evidence="2 16">Cytoplasm</location>
    </subcellularLocation>
</comment>
<dbReference type="InterPro" id="IPR012340">
    <property type="entry name" value="NA-bd_OB-fold"/>
</dbReference>
<dbReference type="GO" id="GO:0000049">
    <property type="term" value="F:tRNA binding"/>
    <property type="evidence" value="ECO:0007669"/>
    <property type="project" value="UniProtKB-UniRule"/>
</dbReference>
<comment type="function">
    <text evidence="1 16">Is required not only for elongation of protein synthesis but also for the initiation of all mRNA translation through initiator tRNA(fMet) aminoacylation.</text>
</comment>
<gene>
    <name evidence="16 18" type="primary">metG</name>
    <name evidence="18" type="ORF">CWE14_02495</name>
</gene>
<dbReference type="InterPro" id="IPR033911">
    <property type="entry name" value="MetRS_core"/>
</dbReference>
<feature type="binding site" evidence="16">
    <location>
        <position position="162"/>
    </location>
    <ligand>
        <name>Zn(2+)</name>
        <dbReference type="ChEBI" id="CHEBI:29105"/>
    </ligand>
</feature>
<reference evidence="18 19" key="1">
    <citation type="journal article" date="2011" name="Front. Microbiol.">
        <title>Genomic signatures of strain selection and enhancement in Bacillus atrophaeus var. globigii, a historical biowarfare simulant.</title>
        <authorList>
            <person name="Gibbons H.S."/>
            <person name="Broomall S.M."/>
            <person name="McNew L.A."/>
            <person name="Daligault H."/>
            <person name="Chapman C."/>
            <person name="Bruce D."/>
            <person name="Karavis M."/>
            <person name="Krepps M."/>
            <person name="McGregor P.A."/>
            <person name="Hong C."/>
            <person name="Park K.H."/>
            <person name="Akmal A."/>
            <person name="Feldman A."/>
            <person name="Lin J.S."/>
            <person name="Chang W.E."/>
            <person name="Higgs B.W."/>
            <person name="Demirev P."/>
            <person name="Lindquist J."/>
            <person name="Liem A."/>
            <person name="Fochler E."/>
            <person name="Read T.D."/>
            <person name="Tapia R."/>
            <person name="Johnson S."/>
            <person name="Bishop-Lilly K.A."/>
            <person name="Detter C."/>
            <person name="Han C."/>
            <person name="Sozhamannan S."/>
            <person name="Rosenzweig C.N."/>
            <person name="Skowronski E.W."/>
        </authorList>
    </citation>
    <scope>NUCLEOTIDE SEQUENCE [LARGE SCALE GENOMIC DNA]</scope>
    <source>
        <strain evidence="18 19">Y4G10-17</strain>
    </source>
</reference>
<keyword evidence="12 16" id="KW-0694">RNA-binding</keyword>
<dbReference type="SUPFAM" id="SSF57770">
    <property type="entry name" value="Methionyl-tRNA synthetase (MetRS), Zn-domain"/>
    <property type="match status" value="1"/>
</dbReference>
<dbReference type="AlphaFoldDB" id="A0A432WM45"/>
<feature type="short sequence motif" description="'HIGH' region" evidence="16">
    <location>
        <begin position="15"/>
        <end position="25"/>
    </location>
</feature>
<dbReference type="InterPro" id="IPR015413">
    <property type="entry name" value="Methionyl/Leucyl_tRNA_Synth"/>
</dbReference>
<keyword evidence="10 16" id="KW-0862">Zinc</keyword>
<dbReference type="Pfam" id="PF09334">
    <property type="entry name" value="tRNA-synt_1g"/>
    <property type="match status" value="1"/>
</dbReference>
<accession>A0A432WM45</accession>
<name>A0A432WM45_9GAMM</name>
<dbReference type="GO" id="GO:0004825">
    <property type="term" value="F:methionine-tRNA ligase activity"/>
    <property type="evidence" value="ECO:0007669"/>
    <property type="project" value="UniProtKB-UniRule"/>
</dbReference>
<organism evidence="18 19">
    <name type="scientific">Aliidiomarina soli</name>
    <dbReference type="NCBI Taxonomy" id="1928574"/>
    <lineage>
        <taxon>Bacteria</taxon>
        <taxon>Pseudomonadati</taxon>
        <taxon>Pseudomonadota</taxon>
        <taxon>Gammaproteobacteria</taxon>
        <taxon>Alteromonadales</taxon>
        <taxon>Idiomarinaceae</taxon>
        <taxon>Aliidiomarina</taxon>
    </lineage>
</organism>
<dbReference type="SUPFAM" id="SSF50249">
    <property type="entry name" value="Nucleic acid-binding proteins"/>
    <property type="match status" value="1"/>
</dbReference>
<dbReference type="FunFam" id="2.20.28.20:FF:000001">
    <property type="entry name" value="Methionine--tRNA ligase"/>
    <property type="match status" value="1"/>
</dbReference>
<dbReference type="Gene3D" id="2.40.50.140">
    <property type="entry name" value="Nucleic acid-binding proteins"/>
    <property type="match status" value="1"/>
</dbReference>
<evidence type="ECO:0000256" key="4">
    <source>
        <dbReference type="ARBA" id="ARBA00011738"/>
    </source>
</evidence>
<dbReference type="InterPro" id="IPR004495">
    <property type="entry name" value="Met-tRNA-synth_bsu_C"/>
</dbReference>
<dbReference type="CDD" id="cd00814">
    <property type="entry name" value="MetRS_core"/>
    <property type="match status" value="1"/>
</dbReference>
<feature type="binding site" evidence="16">
    <location>
        <position position="146"/>
    </location>
    <ligand>
        <name>Zn(2+)</name>
        <dbReference type="ChEBI" id="CHEBI:29105"/>
    </ligand>
</feature>
<evidence type="ECO:0000256" key="15">
    <source>
        <dbReference type="ARBA" id="ARBA00047364"/>
    </source>
</evidence>
<feature type="binding site" evidence="16">
    <location>
        <position position="159"/>
    </location>
    <ligand>
        <name>Zn(2+)</name>
        <dbReference type="ChEBI" id="CHEBI:29105"/>
    </ligand>
</feature>
<keyword evidence="14 16" id="KW-0030">Aminoacyl-tRNA synthetase</keyword>
<evidence type="ECO:0000256" key="3">
    <source>
        <dbReference type="ARBA" id="ARBA00008258"/>
    </source>
</evidence>
<evidence type="ECO:0000313" key="18">
    <source>
        <dbReference type="EMBL" id="RUO34886.1"/>
    </source>
</evidence>
<evidence type="ECO:0000313" key="19">
    <source>
        <dbReference type="Proteomes" id="UP000287823"/>
    </source>
</evidence>
<evidence type="ECO:0000256" key="12">
    <source>
        <dbReference type="ARBA" id="ARBA00022884"/>
    </source>
</evidence>
<comment type="subunit">
    <text evidence="4 16">Homodimer.</text>
</comment>
<dbReference type="Gene3D" id="2.20.28.20">
    <property type="entry name" value="Methionyl-tRNA synthetase, Zn-domain"/>
    <property type="match status" value="1"/>
</dbReference>
<dbReference type="PROSITE" id="PS00178">
    <property type="entry name" value="AA_TRNA_LIGASE_I"/>
    <property type="match status" value="1"/>
</dbReference>
<dbReference type="Gene3D" id="3.40.50.620">
    <property type="entry name" value="HUPs"/>
    <property type="match status" value="1"/>
</dbReference>